<dbReference type="Gramene" id="TKW38185">
    <property type="protein sequence ID" value="TKW38185"/>
    <property type="gene ID" value="SEVIR_1G097100v2"/>
</dbReference>
<organism evidence="1 2">
    <name type="scientific">Setaria viridis</name>
    <name type="common">Green bristlegrass</name>
    <name type="synonym">Setaria italica subsp. viridis</name>
    <dbReference type="NCBI Taxonomy" id="4556"/>
    <lineage>
        <taxon>Eukaryota</taxon>
        <taxon>Viridiplantae</taxon>
        <taxon>Streptophyta</taxon>
        <taxon>Embryophyta</taxon>
        <taxon>Tracheophyta</taxon>
        <taxon>Spermatophyta</taxon>
        <taxon>Magnoliopsida</taxon>
        <taxon>Liliopsida</taxon>
        <taxon>Poales</taxon>
        <taxon>Poaceae</taxon>
        <taxon>PACMAD clade</taxon>
        <taxon>Panicoideae</taxon>
        <taxon>Panicodae</taxon>
        <taxon>Paniceae</taxon>
        <taxon>Cenchrinae</taxon>
        <taxon>Setaria</taxon>
    </lineage>
</organism>
<keyword evidence="2" id="KW-1185">Reference proteome</keyword>
<accession>A0A4U6W8H5</accession>
<reference evidence="1" key="1">
    <citation type="submission" date="2019-03" db="EMBL/GenBank/DDBJ databases">
        <title>WGS assembly of Setaria viridis.</title>
        <authorList>
            <person name="Huang P."/>
            <person name="Jenkins J."/>
            <person name="Grimwood J."/>
            <person name="Barry K."/>
            <person name="Healey A."/>
            <person name="Mamidi S."/>
            <person name="Sreedasyam A."/>
            <person name="Shu S."/>
            <person name="Feldman M."/>
            <person name="Wu J."/>
            <person name="Yu Y."/>
            <person name="Chen C."/>
            <person name="Johnson J."/>
            <person name="Rokhsar D."/>
            <person name="Baxter I."/>
            <person name="Schmutz J."/>
            <person name="Brutnell T."/>
            <person name="Kellogg E."/>
        </authorList>
    </citation>
    <scope>NUCLEOTIDE SEQUENCE [LARGE SCALE GENOMIC DNA]</scope>
</reference>
<name>A0A4U6W8H5_SETVI</name>
<evidence type="ECO:0000313" key="2">
    <source>
        <dbReference type="Proteomes" id="UP000298652"/>
    </source>
</evidence>
<evidence type="ECO:0000313" key="1">
    <source>
        <dbReference type="EMBL" id="TKW38185.1"/>
    </source>
</evidence>
<protein>
    <submittedName>
        <fullName evidence="1">Uncharacterized protein</fullName>
    </submittedName>
</protein>
<sequence>MLCNHLLLSNYPDQHICGRSQILNRFTGLIEKVKGKEKMKEIRHIWATGLLFPGPASPPLDLVTPSIQLLPHVPPQFHPPPQLFLSSSPLHSPRRTAPRRRRLLAAEHHLA</sequence>
<dbReference type="EMBL" id="CM016552">
    <property type="protein sequence ID" value="TKW38185.1"/>
    <property type="molecule type" value="Genomic_DNA"/>
</dbReference>
<dbReference type="Proteomes" id="UP000298652">
    <property type="component" value="Chromosome 1"/>
</dbReference>
<dbReference type="AlphaFoldDB" id="A0A4U6W8H5"/>
<gene>
    <name evidence="1" type="ORF">SEVIR_1G097100v2</name>
</gene>
<proteinExistence type="predicted"/>